<dbReference type="PANTHER" id="PTHR33116">
    <property type="entry name" value="REVERSE TRANSCRIPTASE ZINC-BINDING DOMAIN-CONTAINING PROTEIN-RELATED-RELATED"/>
    <property type="match status" value="1"/>
</dbReference>
<dbReference type="AlphaFoldDB" id="A0AAV8TKF1"/>
<keyword evidence="2" id="KW-1185">Reference proteome</keyword>
<gene>
    <name evidence="1" type="ORF">K2173_017436</name>
</gene>
<sequence>MCVSNISNLISINVKEVGPIVPTTQIKSILGVYEEASGQSINYGKFGILFSLCIAQDVKEAISDLLGVHLCNIPPPPGRVKYNYLGLPSPLRRSKRHIFSFLKDSVWKRINNWNSYFLSRAGREILIKVVIQAIPTYCMNVFLLPAAICHELQVLMNKF</sequence>
<name>A0AAV8TKF1_9ROSI</name>
<dbReference type="Proteomes" id="UP001159364">
    <property type="component" value="Linkage Group LG04"/>
</dbReference>
<protein>
    <submittedName>
        <fullName evidence="1">Uncharacterized protein</fullName>
    </submittedName>
</protein>
<evidence type="ECO:0000313" key="1">
    <source>
        <dbReference type="EMBL" id="KAJ8767392.1"/>
    </source>
</evidence>
<comment type="caution">
    <text evidence="1">The sequence shown here is derived from an EMBL/GenBank/DDBJ whole genome shotgun (WGS) entry which is preliminary data.</text>
</comment>
<organism evidence="1 2">
    <name type="scientific">Erythroxylum novogranatense</name>
    <dbReference type="NCBI Taxonomy" id="1862640"/>
    <lineage>
        <taxon>Eukaryota</taxon>
        <taxon>Viridiplantae</taxon>
        <taxon>Streptophyta</taxon>
        <taxon>Embryophyta</taxon>
        <taxon>Tracheophyta</taxon>
        <taxon>Spermatophyta</taxon>
        <taxon>Magnoliopsida</taxon>
        <taxon>eudicotyledons</taxon>
        <taxon>Gunneridae</taxon>
        <taxon>Pentapetalae</taxon>
        <taxon>rosids</taxon>
        <taxon>fabids</taxon>
        <taxon>Malpighiales</taxon>
        <taxon>Erythroxylaceae</taxon>
        <taxon>Erythroxylum</taxon>
    </lineage>
</organism>
<dbReference type="EMBL" id="JAIWQS010000004">
    <property type="protein sequence ID" value="KAJ8767392.1"/>
    <property type="molecule type" value="Genomic_DNA"/>
</dbReference>
<dbReference type="PANTHER" id="PTHR33116:SF86">
    <property type="entry name" value="REVERSE TRANSCRIPTASE DOMAIN-CONTAINING PROTEIN"/>
    <property type="match status" value="1"/>
</dbReference>
<evidence type="ECO:0000313" key="2">
    <source>
        <dbReference type="Proteomes" id="UP001159364"/>
    </source>
</evidence>
<reference evidence="1 2" key="1">
    <citation type="submission" date="2021-09" db="EMBL/GenBank/DDBJ databases">
        <title>Genomic insights and catalytic innovation underlie evolution of tropane alkaloids biosynthesis.</title>
        <authorList>
            <person name="Wang Y.-J."/>
            <person name="Tian T."/>
            <person name="Huang J.-P."/>
            <person name="Huang S.-X."/>
        </authorList>
    </citation>
    <scope>NUCLEOTIDE SEQUENCE [LARGE SCALE GENOMIC DNA]</scope>
    <source>
        <strain evidence="1">KIB-2018</strain>
        <tissue evidence="1">Leaf</tissue>
    </source>
</reference>
<accession>A0AAV8TKF1</accession>
<proteinExistence type="predicted"/>